<dbReference type="Proteomes" id="UP000215316">
    <property type="component" value="Unassembled WGS sequence"/>
</dbReference>
<evidence type="ECO:0000313" key="2">
    <source>
        <dbReference type="EMBL" id="OQJ63821.1"/>
    </source>
</evidence>
<comment type="caution">
    <text evidence="2">The sequence shown here is derived from an EMBL/GenBank/DDBJ whole genome shotgun (WGS) entry which is preliminary data.</text>
</comment>
<name>A0A225CGG4_9MICO</name>
<keyword evidence="3" id="KW-1185">Reference proteome</keyword>
<dbReference type="RefSeq" id="WP_094130284.1">
    <property type="nucleotide sequence ID" value="NZ_CP040788.1"/>
</dbReference>
<evidence type="ECO:0000313" key="3">
    <source>
        <dbReference type="Proteomes" id="UP000215316"/>
    </source>
</evidence>
<reference evidence="2" key="1">
    <citation type="submission" date="2017-08" db="EMBL/GenBank/DDBJ databases">
        <title>Genomes of multiple Clavibacter strains from different subspecies.</title>
        <authorList>
            <person name="Yuan X.-K."/>
            <person name="Li X.-S."/>
            <person name="Nie J."/>
            <person name="De Boer S.H."/>
        </authorList>
    </citation>
    <scope>NUCLEOTIDE SEQUENCE [LARGE SCALE GENOMIC DNA]</scope>
    <source>
        <strain evidence="2">ATCC 33566</strain>
    </source>
</reference>
<keyword evidence="1" id="KW-0732">Signal</keyword>
<organism evidence="2 3">
    <name type="scientific">Clavibacter tessellarius</name>
    <dbReference type="NCBI Taxonomy" id="31965"/>
    <lineage>
        <taxon>Bacteria</taxon>
        <taxon>Bacillati</taxon>
        <taxon>Actinomycetota</taxon>
        <taxon>Actinomycetes</taxon>
        <taxon>Micrococcales</taxon>
        <taxon>Microbacteriaceae</taxon>
        <taxon>Clavibacter</taxon>
    </lineage>
</organism>
<accession>A0A225CGG4</accession>
<sequence length="257" mass="27890">MNRSIPALVLAGAIALGGALVATPAQAAPGDGTYYSIPASSNLFQVDVADGQSRLLVATYDEWRADGFPAPRPAAVDYVKYTWGDTIYQDVTVEDISFSTLVDYPTWRSLGFPSPRTNQLAADSTVRAYTGSDELFVWEGLGLSDNFIVHKLTFAEYAHLGYPSVDDESEPAFRKLSWNPNIVGPVDQTGRIGVVDFGTWDFFARPTPQIVKSFDGDRFCKAAGSADIRYVGIAAPKGVKLSYAQWREAGFPAPGRC</sequence>
<evidence type="ECO:0000256" key="1">
    <source>
        <dbReference type="SAM" id="SignalP"/>
    </source>
</evidence>
<proteinExistence type="predicted"/>
<feature type="signal peptide" evidence="1">
    <location>
        <begin position="1"/>
        <end position="27"/>
    </location>
</feature>
<gene>
    <name evidence="2" type="ORF">B5P24_12875</name>
</gene>
<evidence type="ECO:0008006" key="4">
    <source>
        <dbReference type="Google" id="ProtNLM"/>
    </source>
</evidence>
<protein>
    <recommendedName>
        <fullName evidence="4">Secreted protein</fullName>
    </recommendedName>
</protein>
<feature type="chain" id="PRO_5012375274" description="Secreted protein" evidence="1">
    <location>
        <begin position="28"/>
        <end position="257"/>
    </location>
</feature>
<dbReference type="AlphaFoldDB" id="A0A225CGG4"/>
<dbReference type="EMBL" id="MZMQ01000001">
    <property type="protein sequence ID" value="OQJ63821.1"/>
    <property type="molecule type" value="Genomic_DNA"/>
</dbReference>
<dbReference type="OrthoDB" id="5123024at2"/>